<organism evidence="4 5">
    <name type="scientific">Paralabilibaculum antarcticum</name>
    <dbReference type="NCBI Taxonomy" id="2912572"/>
    <lineage>
        <taxon>Bacteria</taxon>
        <taxon>Pseudomonadati</taxon>
        <taxon>Bacteroidota</taxon>
        <taxon>Bacteroidia</taxon>
        <taxon>Marinilabiliales</taxon>
        <taxon>Marinifilaceae</taxon>
        <taxon>Paralabilibaculum</taxon>
    </lineage>
</organism>
<dbReference type="Proteomes" id="UP001528920">
    <property type="component" value="Unassembled WGS sequence"/>
</dbReference>
<feature type="signal peptide" evidence="2">
    <location>
        <begin position="1"/>
        <end position="20"/>
    </location>
</feature>
<accession>A0ABT5VQ19</accession>
<keyword evidence="1 4" id="KW-0378">Hydrolase</keyword>
<protein>
    <submittedName>
        <fullName evidence="4">Alpha/beta hydrolase</fullName>
    </submittedName>
</protein>
<evidence type="ECO:0000313" key="5">
    <source>
        <dbReference type="Proteomes" id="UP001528920"/>
    </source>
</evidence>
<sequence>MKKSIILSFIMLISVATSFSQETIVPLWLNQVPNQQITDEVELVESTGIIRISKVQNPTIEVFLPAKNNATGQAALICPGGGYGILAYDWEGTDIAKWLNSKGIAAFVLKYRLPDSKSVIESYKAPLQDAIRALRTIRYNAKKYNIHKSQIGVMGFSAGGHLASTLGTHFNEVMYTPSDRIDQESARPDFMALIYPVISMQNGVTHNGSKNHLLGKDANAELIDKFSNELQVTTDTPPTFLIHASDDKAVPVQNSMLMYSSLIKNSVSTEMHIYPKGGHGFSFGHKQGHVNSWTDLFCTWINNLEE</sequence>
<evidence type="ECO:0000256" key="1">
    <source>
        <dbReference type="ARBA" id="ARBA00022801"/>
    </source>
</evidence>
<feature type="chain" id="PRO_5046586936" evidence="2">
    <location>
        <begin position="21"/>
        <end position="306"/>
    </location>
</feature>
<dbReference type="InterPro" id="IPR029058">
    <property type="entry name" value="AB_hydrolase_fold"/>
</dbReference>
<feature type="domain" description="BD-FAE-like" evidence="3">
    <location>
        <begin position="61"/>
        <end position="262"/>
    </location>
</feature>
<keyword evidence="2" id="KW-0732">Signal</keyword>
<dbReference type="SUPFAM" id="SSF53474">
    <property type="entry name" value="alpha/beta-Hydrolases"/>
    <property type="match status" value="1"/>
</dbReference>
<dbReference type="Pfam" id="PF20434">
    <property type="entry name" value="BD-FAE"/>
    <property type="match status" value="1"/>
</dbReference>
<keyword evidence="5" id="KW-1185">Reference proteome</keyword>
<dbReference type="RefSeq" id="WP_275108858.1">
    <property type="nucleotide sequence ID" value="NZ_JAKJSC010000001.1"/>
</dbReference>
<dbReference type="PANTHER" id="PTHR48081:SF6">
    <property type="entry name" value="PEPTIDASE S9 PROLYL OLIGOPEPTIDASE CATALYTIC DOMAIN-CONTAINING PROTEIN"/>
    <property type="match status" value="1"/>
</dbReference>
<evidence type="ECO:0000259" key="3">
    <source>
        <dbReference type="Pfam" id="PF20434"/>
    </source>
</evidence>
<evidence type="ECO:0000313" key="4">
    <source>
        <dbReference type="EMBL" id="MDE5417518.1"/>
    </source>
</evidence>
<dbReference type="InterPro" id="IPR049492">
    <property type="entry name" value="BD-FAE-like_dom"/>
</dbReference>
<reference evidence="4 5" key="1">
    <citation type="submission" date="2022-01" db="EMBL/GenBank/DDBJ databases">
        <title>Labilibaculum sp. nov, a marine bacterium isolated from Antarctica.</title>
        <authorList>
            <person name="Dai W."/>
        </authorList>
    </citation>
    <scope>NUCLEOTIDE SEQUENCE [LARGE SCALE GENOMIC DNA]</scope>
    <source>
        <strain evidence="4 5">DW002</strain>
    </source>
</reference>
<gene>
    <name evidence="4" type="ORF">L3049_05805</name>
</gene>
<dbReference type="Gene3D" id="3.40.50.1820">
    <property type="entry name" value="alpha/beta hydrolase"/>
    <property type="match status" value="1"/>
</dbReference>
<proteinExistence type="predicted"/>
<dbReference type="PANTHER" id="PTHR48081">
    <property type="entry name" value="AB HYDROLASE SUPERFAMILY PROTEIN C4A8.06C"/>
    <property type="match status" value="1"/>
</dbReference>
<dbReference type="GO" id="GO:0016787">
    <property type="term" value="F:hydrolase activity"/>
    <property type="evidence" value="ECO:0007669"/>
    <property type="project" value="UniProtKB-KW"/>
</dbReference>
<evidence type="ECO:0000256" key="2">
    <source>
        <dbReference type="SAM" id="SignalP"/>
    </source>
</evidence>
<dbReference type="EMBL" id="JAKJSC010000001">
    <property type="protein sequence ID" value="MDE5417518.1"/>
    <property type="molecule type" value="Genomic_DNA"/>
</dbReference>
<comment type="caution">
    <text evidence="4">The sequence shown here is derived from an EMBL/GenBank/DDBJ whole genome shotgun (WGS) entry which is preliminary data.</text>
</comment>
<name>A0ABT5VQ19_9BACT</name>
<dbReference type="InterPro" id="IPR050300">
    <property type="entry name" value="GDXG_lipolytic_enzyme"/>
</dbReference>